<protein>
    <submittedName>
        <fullName evidence="11">YjjW family glycine radical enzyme activase</fullName>
    </submittedName>
</protein>
<keyword evidence="3" id="KW-0004">4Fe-4S</keyword>
<dbReference type="SFLD" id="SFLDG01066">
    <property type="entry name" value="organic_radical-activating_enz"/>
    <property type="match status" value="1"/>
</dbReference>
<dbReference type="InterPro" id="IPR034457">
    <property type="entry name" value="Organic_radical-activating"/>
</dbReference>
<dbReference type="PROSITE" id="PS01087">
    <property type="entry name" value="RADICAL_ACTIVATING"/>
    <property type="match status" value="1"/>
</dbReference>
<reference evidence="11 12" key="1">
    <citation type="submission" date="2017-04" db="EMBL/GenBank/DDBJ databases">
        <title>Draft genome sequence of Zooshikella ganghwensis VG4 isolated from Red Sea sediments.</title>
        <authorList>
            <person name="Rehman Z."/>
            <person name="Alam I."/>
            <person name="Kamau A."/>
            <person name="Bajic V."/>
            <person name="Leiknes T."/>
        </authorList>
    </citation>
    <scope>NUCLEOTIDE SEQUENCE [LARGE SCALE GENOMIC DNA]</scope>
    <source>
        <strain evidence="11 12">VG4</strain>
    </source>
</reference>
<evidence type="ECO:0000256" key="2">
    <source>
        <dbReference type="ARBA" id="ARBA00009777"/>
    </source>
</evidence>
<dbReference type="Gene3D" id="3.30.70.20">
    <property type="match status" value="1"/>
</dbReference>
<evidence type="ECO:0000256" key="6">
    <source>
        <dbReference type="ARBA" id="ARBA00023002"/>
    </source>
</evidence>
<evidence type="ECO:0000256" key="5">
    <source>
        <dbReference type="ARBA" id="ARBA00022723"/>
    </source>
</evidence>
<dbReference type="SFLD" id="SFLDS00029">
    <property type="entry name" value="Radical_SAM"/>
    <property type="match status" value="1"/>
</dbReference>
<dbReference type="InterPro" id="IPR017896">
    <property type="entry name" value="4Fe4S_Fe-S-bd"/>
</dbReference>
<dbReference type="GO" id="GO:0051539">
    <property type="term" value="F:4 iron, 4 sulfur cluster binding"/>
    <property type="evidence" value="ECO:0007669"/>
    <property type="project" value="UniProtKB-KW"/>
</dbReference>
<organism evidence="11 12">
    <name type="scientific">Zooshikella ganghwensis</name>
    <dbReference type="NCBI Taxonomy" id="202772"/>
    <lineage>
        <taxon>Bacteria</taxon>
        <taxon>Pseudomonadati</taxon>
        <taxon>Pseudomonadota</taxon>
        <taxon>Gammaproteobacteria</taxon>
        <taxon>Oceanospirillales</taxon>
        <taxon>Zooshikellaceae</taxon>
        <taxon>Zooshikella</taxon>
    </lineage>
</organism>
<evidence type="ECO:0000313" key="12">
    <source>
        <dbReference type="Proteomes" id="UP000257039"/>
    </source>
</evidence>
<dbReference type="PIRSF" id="PIRSF000371">
    <property type="entry name" value="PFL_act_enz"/>
    <property type="match status" value="1"/>
</dbReference>
<feature type="domain" description="4Fe-4S ferredoxin-type" evidence="9">
    <location>
        <begin position="67"/>
        <end position="96"/>
    </location>
</feature>
<dbReference type="PANTHER" id="PTHR30352:SF13">
    <property type="entry name" value="GLYCYL-RADICAL ENZYME ACTIVATING ENZYME YJJW-RELATED"/>
    <property type="match status" value="1"/>
</dbReference>
<keyword evidence="4" id="KW-0949">S-adenosyl-L-methionine</keyword>
<dbReference type="InterPro" id="IPR007197">
    <property type="entry name" value="rSAM"/>
</dbReference>
<dbReference type="PROSITE" id="PS51379">
    <property type="entry name" value="4FE4S_FER_2"/>
    <property type="match status" value="1"/>
</dbReference>
<gene>
    <name evidence="11" type="primary">yjjW</name>
    <name evidence="11" type="ORF">B9G39_24130</name>
</gene>
<dbReference type="RefSeq" id="WP_094789071.1">
    <property type="nucleotide sequence ID" value="NZ_NDXW01000001.1"/>
</dbReference>
<dbReference type="GO" id="GO:0046872">
    <property type="term" value="F:metal ion binding"/>
    <property type="evidence" value="ECO:0007669"/>
    <property type="project" value="UniProtKB-KW"/>
</dbReference>
<dbReference type="GO" id="GO:0016491">
    <property type="term" value="F:oxidoreductase activity"/>
    <property type="evidence" value="ECO:0007669"/>
    <property type="project" value="UniProtKB-KW"/>
</dbReference>
<dbReference type="EMBL" id="NDXW01000001">
    <property type="protein sequence ID" value="RDH46288.1"/>
    <property type="molecule type" value="Genomic_DNA"/>
</dbReference>
<keyword evidence="12" id="KW-1185">Reference proteome</keyword>
<dbReference type="InterPro" id="IPR040074">
    <property type="entry name" value="BssD/PflA/YjjW"/>
</dbReference>
<dbReference type="NCBIfam" id="TIGR04041">
    <property type="entry name" value="activase_YjjW"/>
    <property type="match status" value="1"/>
</dbReference>
<keyword evidence="5" id="KW-0479">Metal-binding</keyword>
<evidence type="ECO:0000259" key="9">
    <source>
        <dbReference type="PROSITE" id="PS51379"/>
    </source>
</evidence>
<dbReference type="InterPro" id="IPR017900">
    <property type="entry name" value="4Fe4S_Fe_S_CS"/>
</dbReference>
<dbReference type="PANTHER" id="PTHR30352">
    <property type="entry name" value="PYRUVATE FORMATE-LYASE-ACTIVATING ENZYME"/>
    <property type="match status" value="1"/>
</dbReference>
<dbReference type="PROSITE" id="PS00198">
    <property type="entry name" value="4FE4S_FER_1"/>
    <property type="match status" value="1"/>
</dbReference>
<keyword evidence="7" id="KW-0408">Iron</keyword>
<comment type="cofactor">
    <cofactor evidence="1">
        <name>[4Fe-4S] cluster</name>
        <dbReference type="ChEBI" id="CHEBI:49883"/>
    </cofactor>
</comment>
<dbReference type="PROSITE" id="PS51918">
    <property type="entry name" value="RADICAL_SAM"/>
    <property type="match status" value="1"/>
</dbReference>
<evidence type="ECO:0000313" key="11">
    <source>
        <dbReference type="EMBL" id="RDH46288.1"/>
    </source>
</evidence>
<evidence type="ECO:0000256" key="1">
    <source>
        <dbReference type="ARBA" id="ARBA00001966"/>
    </source>
</evidence>
<name>A0A4P9VRR3_9GAMM</name>
<accession>A0A4P9VRR3</accession>
<dbReference type="SFLD" id="SFLDG01118">
    <property type="entry name" value="activating_enzymes__group_2"/>
    <property type="match status" value="1"/>
</dbReference>
<dbReference type="Proteomes" id="UP000257039">
    <property type="component" value="Unassembled WGS sequence"/>
</dbReference>
<dbReference type="SUPFAM" id="SSF102114">
    <property type="entry name" value="Radical SAM enzymes"/>
    <property type="match status" value="1"/>
</dbReference>
<sequence>MKSIDGLISKIIPFSCVDGPGSRMVIFLQGCNFDCINCHNPHTIGHCNHCGECIEACEQQCLQLMNDKLVYNPTNCIQCEKCIDRCPRSSNPTSRYYSVSEIKQQILKVVPFISGVTFSGGESTLQYEFIIEVAEMLHDDPKTKHLSIYIDSNGSLPISKWKLLHNHYDKAMIDLKSINKSGHKLITGRSNKNVVATIHYLVDQQKLHEIRYLLIPQLNDTLSDASELVNFMILIKASINLKLMGFQQHGVRSPYNTQYKAATLADIESFSEKLSKCGLTNISLVKPLF</sequence>
<dbReference type="AlphaFoldDB" id="A0A4P9VRR3"/>
<keyword evidence="6" id="KW-0560">Oxidoreductase</keyword>
<dbReference type="InterPro" id="IPR012839">
    <property type="entry name" value="Organic_radical_activase"/>
</dbReference>
<dbReference type="SUPFAM" id="SSF54862">
    <property type="entry name" value="4Fe-4S ferredoxins"/>
    <property type="match status" value="1"/>
</dbReference>
<dbReference type="SFLD" id="SFLDF00392">
    <property type="entry name" value="YjjI_activase"/>
    <property type="match status" value="1"/>
</dbReference>
<evidence type="ECO:0000256" key="4">
    <source>
        <dbReference type="ARBA" id="ARBA00022691"/>
    </source>
</evidence>
<evidence type="ECO:0000256" key="3">
    <source>
        <dbReference type="ARBA" id="ARBA00022485"/>
    </source>
</evidence>
<proteinExistence type="inferred from homology"/>
<dbReference type="InterPro" id="IPR023912">
    <property type="entry name" value="YjjW_bact"/>
</dbReference>
<dbReference type="InterPro" id="IPR013785">
    <property type="entry name" value="Aldolase_TIM"/>
</dbReference>
<dbReference type="InterPro" id="IPR001989">
    <property type="entry name" value="Radical_activat_CS"/>
</dbReference>
<dbReference type="InterPro" id="IPR058240">
    <property type="entry name" value="rSAM_sf"/>
</dbReference>
<comment type="caution">
    <text evidence="11">The sequence shown here is derived from an EMBL/GenBank/DDBJ whole genome shotgun (WGS) entry which is preliminary data.</text>
</comment>
<keyword evidence="8" id="KW-0411">Iron-sulfur</keyword>
<feature type="domain" description="Radical SAM core" evidence="10">
    <location>
        <begin position="17"/>
        <end position="280"/>
    </location>
</feature>
<dbReference type="Pfam" id="PF04055">
    <property type="entry name" value="Radical_SAM"/>
    <property type="match status" value="1"/>
</dbReference>
<evidence type="ECO:0000256" key="8">
    <source>
        <dbReference type="ARBA" id="ARBA00023014"/>
    </source>
</evidence>
<comment type="similarity">
    <text evidence="2">Belongs to the organic radical-activating enzymes family.</text>
</comment>
<dbReference type="Gene3D" id="3.20.20.70">
    <property type="entry name" value="Aldolase class I"/>
    <property type="match status" value="1"/>
</dbReference>
<evidence type="ECO:0000259" key="10">
    <source>
        <dbReference type="PROSITE" id="PS51918"/>
    </source>
</evidence>
<evidence type="ECO:0000256" key="7">
    <source>
        <dbReference type="ARBA" id="ARBA00023004"/>
    </source>
</evidence>